<keyword evidence="1" id="KW-0812">Transmembrane</keyword>
<accession>A0A1H6V7M1</accession>
<proteinExistence type="predicted"/>
<keyword evidence="1" id="KW-0472">Membrane</keyword>
<feature type="transmembrane region" description="Helical" evidence="1">
    <location>
        <begin position="136"/>
        <end position="153"/>
    </location>
</feature>
<dbReference type="InterPro" id="IPR008875">
    <property type="entry name" value="TraX"/>
</dbReference>
<dbReference type="Pfam" id="PF05857">
    <property type="entry name" value="TraX"/>
    <property type="match status" value="1"/>
</dbReference>
<dbReference type="eggNOG" id="ENOG5031QMC">
    <property type="taxonomic scope" value="Bacteria"/>
</dbReference>
<dbReference type="RefSeq" id="WP_074732392.1">
    <property type="nucleotide sequence ID" value="NZ_CACZLD010000067.1"/>
</dbReference>
<gene>
    <name evidence="2" type="ORF">SAMN04487834_10423</name>
</gene>
<dbReference type="AlphaFoldDB" id="A0A1H6V7M1"/>
<name>A0A1H6V7M1_9FIRM</name>
<dbReference type="Proteomes" id="UP000183028">
    <property type="component" value="Unassembled WGS sequence"/>
</dbReference>
<reference evidence="3" key="1">
    <citation type="submission" date="2016-10" db="EMBL/GenBank/DDBJ databases">
        <authorList>
            <person name="Varghese N."/>
        </authorList>
    </citation>
    <scope>NUCLEOTIDE SEQUENCE [LARGE SCALE GENOMIC DNA]</scope>
    <source>
        <strain evidence="3">DSM 20406</strain>
    </source>
</reference>
<dbReference type="OrthoDB" id="9781069at2"/>
<feature type="transmembrane region" description="Helical" evidence="1">
    <location>
        <begin position="202"/>
        <end position="219"/>
    </location>
</feature>
<protein>
    <submittedName>
        <fullName evidence="2">TraX protein</fullName>
    </submittedName>
</protein>
<keyword evidence="3" id="KW-1185">Reference proteome</keyword>
<feature type="transmembrane region" description="Helical" evidence="1">
    <location>
        <begin position="110"/>
        <end position="130"/>
    </location>
</feature>
<evidence type="ECO:0000313" key="2">
    <source>
        <dbReference type="EMBL" id="SEI98894.1"/>
    </source>
</evidence>
<dbReference type="STRING" id="322505.SAMN04487836_13125"/>
<evidence type="ECO:0000313" key="3">
    <source>
        <dbReference type="Proteomes" id="UP000183028"/>
    </source>
</evidence>
<feature type="transmembrane region" description="Helical" evidence="1">
    <location>
        <begin position="61"/>
        <end position="78"/>
    </location>
</feature>
<keyword evidence="1" id="KW-1133">Transmembrane helix</keyword>
<dbReference type="EMBL" id="FNYK01000042">
    <property type="protein sequence ID" value="SEI98894.1"/>
    <property type="molecule type" value="Genomic_DNA"/>
</dbReference>
<organism evidence="2 3">
    <name type="scientific">Sharpea azabuensis</name>
    <dbReference type="NCBI Taxonomy" id="322505"/>
    <lineage>
        <taxon>Bacteria</taxon>
        <taxon>Bacillati</taxon>
        <taxon>Bacillota</taxon>
        <taxon>Erysipelotrichia</taxon>
        <taxon>Erysipelotrichales</taxon>
        <taxon>Coprobacillaceae</taxon>
        <taxon>Sharpea</taxon>
    </lineage>
</organism>
<sequence length="222" mass="25527">MQKLSATTLKYLALITMTIDHIGLLLLNDYTPFRIIGRLSFPIFAYMIAEGCRYTHNRMHYFLRVSILAILCQIVMYITTHSLYMSILISFSLSILLIMSIDYSIKNKHLLLSILSVLLVFFLVSILPKITSTDYQIDYGIGGIILVVMVYYLPEKWRLVGVLVGCLVMSITMTPLQYFSLLSIIPLAFYNHKKGKGHPLPYFFYLYYPLHLAIIYLLASSL</sequence>
<feature type="transmembrane region" description="Helical" evidence="1">
    <location>
        <begin position="84"/>
        <end position="103"/>
    </location>
</feature>
<feature type="transmembrane region" description="Helical" evidence="1">
    <location>
        <begin position="160"/>
        <end position="190"/>
    </location>
</feature>
<evidence type="ECO:0000256" key="1">
    <source>
        <dbReference type="SAM" id="Phobius"/>
    </source>
</evidence>